<feature type="compositionally biased region" description="Polar residues" evidence="4">
    <location>
        <begin position="782"/>
        <end position="803"/>
    </location>
</feature>
<sequence length="1007" mass="111923">MLRSMWKDGECNSQKRRNSPRLSALNLNKETQERKKIASDDANEKIECKGKKPGPPSRAKGRAKRKFPHLAAKQVSEHARSKVQKHEHHQSTSNGAPTKLPEKRLLELIIDILQRRDAYEIFAEPVDPHEVEDYNEIIKEPMDFGTMRAKLHEGMYENLEQFEHDAFLIPENAMHFNHSGTIYFRQARCIQDLAKKVFHVLRTDPENLEMEFAGTRRRSMRKMQNESKESKPQKDVKADDSSSNTLFCFGAPSALAGCHKRSPLFPQANNNDRANFHGAGDEDSRRSTYKTWNSSLGNDCKKTAILSSELNMNYRESLMKFVQDLGPTAMRVAGRKLQALNPNANISNIQSPSYQVPTAYATFKMPSFSSEPSTAATASNPQTGLSSEGAEMAANVLKDPKQPVGTILQYKRNNRKASEAENSKKQVESHSPIVKPSADLNSSPFKKTSSNKGSDDEQQAGGCSVIVDTRKPEEWSTRPIVLALEQSVHPNPPTELKTRNKRNKAKPPRNKSIPTSSGMPNSLEKAMASSQPLHLPPRPLAPRFAFDMPFLRSQLSQMNPATQAWGTRVAAGDGKDMACRRRHGGISRSSTFNEDLLRPSLEDDDGDSFSSSASQSLAAQAIRASAAHRESSANAQPSFRDRSKVLQNRGGPTYDYTSMTSTNEGGGFWGVLARKAKAILEDDTMSQQFEARSINSPRASQTSQYHQSVQHTYGSRKTDSPSLHKGWDALTSSLNQSGGAIGTAFQEGRTTIENKSAGIVQETRKLQIRKKGSNNVDEENQESGVSSPWNQLSPQPPQLQMHTSPEDQLKASRDVAMATAAKAKLLLRELKTVKADLTFAKQRCSQLEDENRMLRDAREKGGNPADDDMIRHQLETLLAEKARLANENAVYARENRFLREIVEYHQLTMQDVVYWDDEGDIEEVADVYPHNPPGGGVSRAFSSTPPSPSSPRSLPDTTSSLAKSPVMMRRSSSVTKFPLPLSPQRTTDVVPQLEAPPSLKTEGSRRH</sequence>
<dbReference type="CDD" id="cd04369">
    <property type="entry name" value="Bromodomain"/>
    <property type="match status" value="1"/>
</dbReference>
<evidence type="ECO:0000313" key="7">
    <source>
        <dbReference type="Proteomes" id="UP000595140"/>
    </source>
</evidence>
<evidence type="ECO:0000256" key="4">
    <source>
        <dbReference type="SAM" id="MobiDB-lite"/>
    </source>
</evidence>
<dbReference type="PANTHER" id="PTHR31016">
    <property type="entry name" value="OS04G0228100 PROTEIN"/>
    <property type="match status" value="1"/>
</dbReference>
<evidence type="ECO:0000259" key="5">
    <source>
        <dbReference type="PROSITE" id="PS50014"/>
    </source>
</evidence>
<evidence type="ECO:0000256" key="1">
    <source>
        <dbReference type="ARBA" id="ARBA00023117"/>
    </source>
</evidence>
<proteinExistence type="predicted"/>
<dbReference type="PANTHER" id="PTHR31016:SF20">
    <property type="entry name" value="HEAT-INDUCIBLE TRANSCRIPTION REPRESSOR-RELATED"/>
    <property type="match status" value="1"/>
</dbReference>
<dbReference type="Pfam" id="PF00439">
    <property type="entry name" value="Bromodomain"/>
    <property type="match status" value="1"/>
</dbReference>
<feature type="region of interest" description="Disordered" evidence="4">
    <location>
        <begin position="580"/>
        <end position="658"/>
    </location>
</feature>
<dbReference type="PROSITE" id="PS50014">
    <property type="entry name" value="BROMODOMAIN_2"/>
    <property type="match status" value="1"/>
</dbReference>
<dbReference type="OrthoDB" id="21449at2759"/>
<name>A0A484K7C6_9ASTE</name>
<accession>A0A484K7C6</accession>
<feature type="region of interest" description="Disordered" evidence="4">
    <location>
        <begin position="411"/>
        <end position="540"/>
    </location>
</feature>
<evidence type="ECO:0000256" key="3">
    <source>
        <dbReference type="SAM" id="Coils"/>
    </source>
</evidence>
<feature type="compositionally biased region" description="Basic residues" evidence="4">
    <location>
        <begin position="499"/>
        <end position="509"/>
    </location>
</feature>
<feature type="region of interest" description="Disordered" evidence="4">
    <location>
        <begin position="367"/>
        <end position="386"/>
    </location>
</feature>
<dbReference type="Proteomes" id="UP000595140">
    <property type="component" value="Unassembled WGS sequence"/>
</dbReference>
<feature type="compositionally biased region" description="Low complexity" evidence="4">
    <location>
        <begin position="950"/>
        <end position="960"/>
    </location>
</feature>
<feature type="compositionally biased region" description="Polar residues" evidence="4">
    <location>
        <begin position="439"/>
        <end position="452"/>
    </location>
</feature>
<feature type="compositionally biased region" description="Low complexity" evidence="4">
    <location>
        <begin position="608"/>
        <end position="625"/>
    </location>
</feature>
<feature type="compositionally biased region" description="Basic residues" evidence="4">
    <location>
        <begin position="59"/>
        <end position="68"/>
    </location>
</feature>
<feature type="region of interest" description="Disordered" evidence="4">
    <location>
        <begin position="694"/>
        <end position="722"/>
    </location>
</feature>
<dbReference type="SUPFAM" id="SSF47370">
    <property type="entry name" value="Bromodomain"/>
    <property type="match status" value="1"/>
</dbReference>
<feature type="compositionally biased region" description="Basic and acidic residues" evidence="4">
    <location>
        <begin position="223"/>
        <end position="240"/>
    </location>
</feature>
<organism evidence="6 7">
    <name type="scientific">Cuscuta campestris</name>
    <dbReference type="NCBI Taxonomy" id="132261"/>
    <lineage>
        <taxon>Eukaryota</taxon>
        <taxon>Viridiplantae</taxon>
        <taxon>Streptophyta</taxon>
        <taxon>Embryophyta</taxon>
        <taxon>Tracheophyta</taxon>
        <taxon>Spermatophyta</taxon>
        <taxon>Magnoliopsida</taxon>
        <taxon>eudicotyledons</taxon>
        <taxon>Gunneridae</taxon>
        <taxon>Pentapetalae</taxon>
        <taxon>asterids</taxon>
        <taxon>lamiids</taxon>
        <taxon>Solanales</taxon>
        <taxon>Convolvulaceae</taxon>
        <taxon>Cuscuteae</taxon>
        <taxon>Cuscuta</taxon>
        <taxon>Cuscuta subgen. Grammica</taxon>
        <taxon>Cuscuta sect. Cleistogrammica</taxon>
    </lineage>
</organism>
<dbReference type="Gene3D" id="1.20.920.10">
    <property type="entry name" value="Bromodomain-like"/>
    <property type="match status" value="1"/>
</dbReference>
<feature type="compositionally biased region" description="Polar residues" evidence="4">
    <location>
        <begin position="694"/>
        <end position="715"/>
    </location>
</feature>
<dbReference type="EMBL" id="OOIL02000182">
    <property type="protein sequence ID" value="VFQ61633.1"/>
    <property type="molecule type" value="Genomic_DNA"/>
</dbReference>
<feature type="compositionally biased region" description="Basic and acidic residues" evidence="4">
    <location>
        <begin position="30"/>
        <end position="50"/>
    </location>
</feature>
<keyword evidence="1 2" id="KW-0103">Bromodomain</keyword>
<protein>
    <recommendedName>
        <fullName evidence="5">Bromo domain-containing protein</fullName>
    </recommendedName>
</protein>
<dbReference type="PRINTS" id="PR00503">
    <property type="entry name" value="BROMODOMAIN"/>
</dbReference>
<gene>
    <name evidence="6" type="ORF">CCAM_LOCUS3409</name>
</gene>
<dbReference type="AlphaFoldDB" id="A0A484K7C6"/>
<feature type="region of interest" description="Disordered" evidence="4">
    <location>
        <begin position="763"/>
        <end position="806"/>
    </location>
</feature>
<feature type="region of interest" description="Disordered" evidence="4">
    <location>
        <begin position="1"/>
        <end position="99"/>
    </location>
</feature>
<evidence type="ECO:0000313" key="6">
    <source>
        <dbReference type="EMBL" id="VFQ61633.1"/>
    </source>
</evidence>
<keyword evidence="3" id="KW-0175">Coiled coil</keyword>
<evidence type="ECO:0000256" key="2">
    <source>
        <dbReference type="PROSITE-ProRule" id="PRU00035"/>
    </source>
</evidence>
<feature type="region of interest" description="Disordered" evidence="4">
    <location>
        <begin position="214"/>
        <end position="241"/>
    </location>
</feature>
<feature type="compositionally biased region" description="Basic and acidic residues" evidence="4">
    <location>
        <begin position="1"/>
        <end position="10"/>
    </location>
</feature>
<feature type="domain" description="Bromo" evidence="5">
    <location>
        <begin position="114"/>
        <end position="184"/>
    </location>
</feature>
<dbReference type="SMART" id="SM00297">
    <property type="entry name" value="BROMO"/>
    <property type="match status" value="1"/>
</dbReference>
<reference evidence="6 7" key="1">
    <citation type="submission" date="2018-04" db="EMBL/GenBank/DDBJ databases">
        <authorList>
            <person name="Vogel A."/>
        </authorList>
    </citation>
    <scope>NUCLEOTIDE SEQUENCE [LARGE SCALE GENOMIC DNA]</scope>
</reference>
<keyword evidence="7" id="KW-1185">Reference proteome</keyword>
<feature type="compositionally biased region" description="Basic and acidic residues" evidence="4">
    <location>
        <begin position="416"/>
        <end position="428"/>
    </location>
</feature>
<feature type="region of interest" description="Disordered" evidence="4">
    <location>
        <begin position="928"/>
        <end position="1007"/>
    </location>
</feature>
<feature type="coiled-coil region" evidence="3">
    <location>
        <begin position="830"/>
        <end position="894"/>
    </location>
</feature>
<dbReference type="InterPro" id="IPR036427">
    <property type="entry name" value="Bromodomain-like_sf"/>
</dbReference>
<dbReference type="InterPro" id="IPR001487">
    <property type="entry name" value="Bromodomain"/>
</dbReference>